<dbReference type="PANTHER" id="PTHR33048">
    <property type="entry name" value="PTH11-LIKE INTEGRAL MEMBRANE PROTEIN (AFU_ORTHOLOGUE AFUA_5G11245)"/>
    <property type="match status" value="1"/>
</dbReference>
<comment type="similarity">
    <text evidence="5">Belongs to the SAT4 family.</text>
</comment>
<comment type="caution">
    <text evidence="8">The sequence shown here is derived from an EMBL/GenBank/DDBJ whole genome shotgun (WGS) entry which is preliminary data.</text>
</comment>
<dbReference type="EMBL" id="JAHCVI010000005">
    <property type="protein sequence ID" value="KAG7284848.1"/>
    <property type="molecule type" value="Genomic_DNA"/>
</dbReference>
<dbReference type="Pfam" id="PF20684">
    <property type="entry name" value="Fung_rhodopsin"/>
    <property type="match status" value="1"/>
</dbReference>
<organism evidence="8 9">
    <name type="scientific">Staphylotrichum longicolle</name>
    <dbReference type="NCBI Taxonomy" id="669026"/>
    <lineage>
        <taxon>Eukaryota</taxon>
        <taxon>Fungi</taxon>
        <taxon>Dikarya</taxon>
        <taxon>Ascomycota</taxon>
        <taxon>Pezizomycotina</taxon>
        <taxon>Sordariomycetes</taxon>
        <taxon>Sordariomycetidae</taxon>
        <taxon>Sordariales</taxon>
        <taxon>Chaetomiaceae</taxon>
        <taxon>Staphylotrichum</taxon>
    </lineage>
</organism>
<keyword evidence="9" id="KW-1185">Reference proteome</keyword>
<keyword evidence="3 6" id="KW-1133">Transmembrane helix</keyword>
<evidence type="ECO:0000256" key="1">
    <source>
        <dbReference type="ARBA" id="ARBA00004141"/>
    </source>
</evidence>
<keyword evidence="2 6" id="KW-0812">Transmembrane</keyword>
<name>A0AAD4EP33_9PEZI</name>
<feature type="transmembrane region" description="Helical" evidence="6">
    <location>
        <begin position="26"/>
        <end position="50"/>
    </location>
</feature>
<feature type="transmembrane region" description="Helical" evidence="6">
    <location>
        <begin position="70"/>
        <end position="90"/>
    </location>
</feature>
<evidence type="ECO:0000313" key="9">
    <source>
        <dbReference type="Proteomes" id="UP001197093"/>
    </source>
</evidence>
<comment type="subcellular location">
    <subcellularLocation>
        <location evidence="1">Membrane</location>
        <topology evidence="1">Multi-pass membrane protein</topology>
    </subcellularLocation>
</comment>
<evidence type="ECO:0000256" key="4">
    <source>
        <dbReference type="ARBA" id="ARBA00023136"/>
    </source>
</evidence>
<reference evidence="8" key="1">
    <citation type="submission" date="2023-02" db="EMBL/GenBank/DDBJ databases">
        <authorList>
            <person name="Palmer J.M."/>
        </authorList>
    </citation>
    <scope>NUCLEOTIDE SEQUENCE</scope>
    <source>
        <strain evidence="8">FW57</strain>
    </source>
</reference>
<evidence type="ECO:0000256" key="2">
    <source>
        <dbReference type="ARBA" id="ARBA00022692"/>
    </source>
</evidence>
<dbReference type="GO" id="GO:0016020">
    <property type="term" value="C:membrane"/>
    <property type="evidence" value="ECO:0007669"/>
    <property type="project" value="UniProtKB-SubCell"/>
</dbReference>
<dbReference type="AlphaFoldDB" id="A0AAD4EP33"/>
<accession>A0AAD4EP33</accession>
<evidence type="ECO:0000259" key="7">
    <source>
        <dbReference type="Pfam" id="PF20684"/>
    </source>
</evidence>
<feature type="transmembrane region" description="Helical" evidence="6">
    <location>
        <begin position="111"/>
        <end position="130"/>
    </location>
</feature>
<dbReference type="InterPro" id="IPR052337">
    <property type="entry name" value="SAT4-like"/>
</dbReference>
<feature type="domain" description="Rhodopsin" evidence="7">
    <location>
        <begin position="8"/>
        <end position="143"/>
    </location>
</feature>
<dbReference type="InterPro" id="IPR049326">
    <property type="entry name" value="Rhodopsin_dom_fungi"/>
</dbReference>
<gene>
    <name evidence="8" type="ORF">NEMBOFW57_009463</name>
</gene>
<sequence length="153" mass="17347">MCAMIIVLRLIGRYIRVETLFGEDKVAALALIPLFLRIAFVHPILLYGTNNVLIDDTLALTPTDIDYRSIASRLVFVSCILYLAILWLLKIVTLEFFDRLVASSGRNRHTLLLRFTRVSLALTFLAVLVADLAECQPFPYYFQVLPDPGGRCR</sequence>
<evidence type="ECO:0000256" key="6">
    <source>
        <dbReference type="SAM" id="Phobius"/>
    </source>
</evidence>
<evidence type="ECO:0000313" key="8">
    <source>
        <dbReference type="EMBL" id="KAG7284848.1"/>
    </source>
</evidence>
<dbReference type="Proteomes" id="UP001197093">
    <property type="component" value="Unassembled WGS sequence"/>
</dbReference>
<protein>
    <recommendedName>
        <fullName evidence="7">Rhodopsin domain-containing protein</fullName>
    </recommendedName>
</protein>
<keyword evidence="4 6" id="KW-0472">Membrane</keyword>
<proteinExistence type="inferred from homology"/>
<evidence type="ECO:0000256" key="3">
    <source>
        <dbReference type="ARBA" id="ARBA00022989"/>
    </source>
</evidence>
<evidence type="ECO:0000256" key="5">
    <source>
        <dbReference type="ARBA" id="ARBA00038359"/>
    </source>
</evidence>
<dbReference type="PANTHER" id="PTHR33048:SF19">
    <property type="entry name" value="MEMBRANE PROTEIN PTH11-LIKE, PUTATIVE (AFU_ORTHOLOGUE AFUA_1G14080)-RELATED"/>
    <property type="match status" value="1"/>
</dbReference>